<name>A0A8T1VG31_9STRA</name>
<feature type="region of interest" description="Disordered" evidence="1">
    <location>
        <begin position="1"/>
        <end position="174"/>
    </location>
</feature>
<comment type="caution">
    <text evidence="2">The sequence shown here is derived from an EMBL/GenBank/DDBJ whole genome shotgun (WGS) entry which is preliminary data.</text>
</comment>
<dbReference type="Proteomes" id="UP000694044">
    <property type="component" value="Unassembled WGS sequence"/>
</dbReference>
<sequence>MARARGSVTPAVDPLFEFDTPLSAPLSPLAPGAHDPWFDLVHPEHSKPSADLAREVADKLQGKEQQLKDAKPKSKSRPDWSVGKENQQPAADWREIVAARNKQLKKEKRSKHVSLREMRVTQEPFKVHKTSTEAKTVAAPASASHKKGRRPLMDVGNRLNSGRKRTLPGSETREMEGLQELLKKHNKKFKATHTYEPPQHSVREVKQWERETSKTYYALSTEERVLANQEIAVLKRRRQVERSHYSKKCN</sequence>
<evidence type="ECO:0000313" key="2">
    <source>
        <dbReference type="EMBL" id="KAG7380125.1"/>
    </source>
</evidence>
<accession>A0A8T1VG31</accession>
<dbReference type="OrthoDB" id="165544at2759"/>
<feature type="compositionally biased region" description="Basic residues" evidence="1">
    <location>
        <begin position="102"/>
        <end position="113"/>
    </location>
</feature>
<dbReference type="EMBL" id="JAGDFM010000310">
    <property type="protein sequence ID" value="KAG7380125.1"/>
    <property type="molecule type" value="Genomic_DNA"/>
</dbReference>
<dbReference type="AlphaFoldDB" id="A0A8T1VG31"/>
<proteinExistence type="predicted"/>
<protein>
    <submittedName>
        <fullName evidence="2">Uncharacterized protein</fullName>
    </submittedName>
</protein>
<evidence type="ECO:0000313" key="3">
    <source>
        <dbReference type="Proteomes" id="UP000694044"/>
    </source>
</evidence>
<feature type="compositionally biased region" description="Low complexity" evidence="1">
    <location>
        <begin position="21"/>
        <end position="31"/>
    </location>
</feature>
<gene>
    <name evidence="2" type="ORF">PHYPSEUDO_007754</name>
</gene>
<evidence type="ECO:0000256" key="1">
    <source>
        <dbReference type="SAM" id="MobiDB-lite"/>
    </source>
</evidence>
<feature type="compositionally biased region" description="Basic and acidic residues" evidence="1">
    <location>
        <begin position="41"/>
        <end position="78"/>
    </location>
</feature>
<organism evidence="2 3">
    <name type="scientific">Phytophthora pseudosyringae</name>
    <dbReference type="NCBI Taxonomy" id="221518"/>
    <lineage>
        <taxon>Eukaryota</taxon>
        <taxon>Sar</taxon>
        <taxon>Stramenopiles</taxon>
        <taxon>Oomycota</taxon>
        <taxon>Peronosporomycetes</taxon>
        <taxon>Peronosporales</taxon>
        <taxon>Peronosporaceae</taxon>
        <taxon>Phytophthora</taxon>
    </lineage>
</organism>
<reference evidence="2" key="1">
    <citation type="submission" date="2021-02" db="EMBL/GenBank/DDBJ databases">
        <authorList>
            <person name="Palmer J.M."/>
        </authorList>
    </citation>
    <scope>NUCLEOTIDE SEQUENCE</scope>
    <source>
        <strain evidence="2">SCRP734</strain>
    </source>
</reference>
<keyword evidence="3" id="KW-1185">Reference proteome</keyword>